<dbReference type="OrthoDB" id="3679025at2759"/>
<organism evidence="1 2">
    <name type="scientific">Clathrospora elynae</name>
    <dbReference type="NCBI Taxonomy" id="706981"/>
    <lineage>
        <taxon>Eukaryota</taxon>
        <taxon>Fungi</taxon>
        <taxon>Dikarya</taxon>
        <taxon>Ascomycota</taxon>
        <taxon>Pezizomycotina</taxon>
        <taxon>Dothideomycetes</taxon>
        <taxon>Pleosporomycetidae</taxon>
        <taxon>Pleosporales</taxon>
        <taxon>Diademaceae</taxon>
        <taxon>Clathrospora</taxon>
    </lineage>
</organism>
<evidence type="ECO:0000313" key="2">
    <source>
        <dbReference type="Proteomes" id="UP000800038"/>
    </source>
</evidence>
<dbReference type="AlphaFoldDB" id="A0A6A5SWN4"/>
<accession>A0A6A5SWN4</accession>
<protein>
    <submittedName>
        <fullName evidence="1">Uncharacterized protein</fullName>
    </submittedName>
</protein>
<keyword evidence="2" id="KW-1185">Reference proteome</keyword>
<name>A0A6A5SWN4_9PLEO</name>
<reference evidence="1" key="1">
    <citation type="journal article" date="2020" name="Stud. Mycol.">
        <title>101 Dothideomycetes genomes: a test case for predicting lifestyles and emergence of pathogens.</title>
        <authorList>
            <person name="Haridas S."/>
            <person name="Albert R."/>
            <person name="Binder M."/>
            <person name="Bloem J."/>
            <person name="Labutti K."/>
            <person name="Salamov A."/>
            <person name="Andreopoulos B."/>
            <person name="Baker S."/>
            <person name="Barry K."/>
            <person name="Bills G."/>
            <person name="Bluhm B."/>
            <person name="Cannon C."/>
            <person name="Castanera R."/>
            <person name="Culley D."/>
            <person name="Daum C."/>
            <person name="Ezra D."/>
            <person name="Gonzalez J."/>
            <person name="Henrissat B."/>
            <person name="Kuo A."/>
            <person name="Liang C."/>
            <person name="Lipzen A."/>
            <person name="Lutzoni F."/>
            <person name="Magnuson J."/>
            <person name="Mondo S."/>
            <person name="Nolan M."/>
            <person name="Ohm R."/>
            <person name="Pangilinan J."/>
            <person name="Park H.-J."/>
            <person name="Ramirez L."/>
            <person name="Alfaro M."/>
            <person name="Sun H."/>
            <person name="Tritt A."/>
            <person name="Yoshinaga Y."/>
            <person name="Zwiers L.-H."/>
            <person name="Turgeon B."/>
            <person name="Goodwin S."/>
            <person name="Spatafora J."/>
            <person name="Crous P."/>
            <person name="Grigoriev I."/>
        </authorList>
    </citation>
    <scope>NUCLEOTIDE SEQUENCE</scope>
    <source>
        <strain evidence="1">CBS 161.51</strain>
    </source>
</reference>
<sequence>MFRPMNTLTVCLRPIVRAQRKRILKPFNLESIKARVAHWEPTLSLDGLRPNSPQANNDEDGGDDMYCMVTYRAFDPRFSRPLALTSGMGVQMPTLIVPLLHKNEPFKPWPYYLPAFLRPKADTTLSLMNGTTDCNSVQRFGILQAILYSVLNPETFSYAHEVVPPGSLLDKVLHGIKEMEDGEEVISIAKLTAAKSDETENTVMVRNVEVEVEETLEHEGHCGFGIVAK</sequence>
<dbReference type="EMBL" id="ML976012">
    <property type="protein sequence ID" value="KAF1945085.1"/>
    <property type="molecule type" value="Genomic_DNA"/>
</dbReference>
<dbReference type="Proteomes" id="UP000800038">
    <property type="component" value="Unassembled WGS sequence"/>
</dbReference>
<evidence type="ECO:0000313" key="1">
    <source>
        <dbReference type="EMBL" id="KAF1945085.1"/>
    </source>
</evidence>
<gene>
    <name evidence="1" type="ORF">EJ02DRAFT_451921</name>
</gene>
<proteinExistence type="predicted"/>